<keyword evidence="3" id="KW-1185">Reference proteome</keyword>
<dbReference type="Gene3D" id="1.20.1280.50">
    <property type="match status" value="1"/>
</dbReference>
<dbReference type="SUPFAM" id="SSF81383">
    <property type="entry name" value="F-box domain"/>
    <property type="match status" value="1"/>
</dbReference>
<dbReference type="EMBL" id="JAIWQS010000007">
    <property type="protein sequence ID" value="KAJ8759536.1"/>
    <property type="molecule type" value="Genomic_DNA"/>
</dbReference>
<evidence type="ECO:0000259" key="1">
    <source>
        <dbReference type="PROSITE" id="PS50181"/>
    </source>
</evidence>
<organism evidence="2 3">
    <name type="scientific">Erythroxylum novogranatense</name>
    <dbReference type="NCBI Taxonomy" id="1862640"/>
    <lineage>
        <taxon>Eukaryota</taxon>
        <taxon>Viridiplantae</taxon>
        <taxon>Streptophyta</taxon>
        <taxon>Embryophyta</taxon>
        <taxon>Tracheophyta</taxon>
        <taxon>Spermatophyta</taxon>
        <taxon>Magnoliopsida</taxon>
        <taxon>eudicotyledons</taxon>
        <taxon>Gunneridae</taxon>
        <taxon>Pentapetalae</taxon>
        <taxon>rosids</taxon>
        <taxon>fabids</taxon>
        <taxon>Malpighiales</taxon>
        <taxon>Erythroxylaceae</taxon>
        <taxon>Erythroxylum</taxon>
    </lineage>
</organism>
<dbReference type="InterPro" id="IPR050796">
    <property type="entry name" value="SCF_F-box_component"/>
</dbReference>
<dbReference type="Proteomes" id="UP001159364">
    <property type="component" value="Linkage Group LG07"/>
</dbReference>
<dbReference type="PANTHER" id="PTHR31672">
    <property type="entry name" value="BNACNNG10540D PROTEIN"/>
    <property type="match status" value="1"/>
</dbReference>
<comment type="caution">
    <text evidence="2">The sequence shown here is derived from an EMBL/GenBank/DDBJ whole genome shotgun (WGS) entry which is preliminary data.</text>
</comment>
<evidence type="ECO:0000313" key="3">
    <source>
        <dbReference type="Proteomes" id="UP001159364"/>
    </source>
</evidence>
<reference evidence="2 3" key="1">
    <citation type="submission" date="2021-09" db="EMBL/GenBank/DDBJ databases">
        <title>Genomic insights and catalytic innovation underlie evolution of tropane alkaloids biosynthesis.</title>
        <authorList>
            <person name="Wang Y.-J."/>
            <person name="Tian T."/>
            <person name="Huang J.-P."/>
            <person name="Huang S.-X."/>
        </authorList>
    </citation>
    <scope>NUCLEOTIDE SEQUENCE [LARGE SCALE GENOMIC DNA]</scope>
    <source>
        <strain evidence="2">KIB-2018</strain>
        <tissue evidence="2">Leaf</tissue>
    </source>
</reference>
<dbReference type="AlphaFoldDB" id="A0AAV8SYI2"/>
<gene>
    <name evidence="2" type="ORF">K2173_007155</name>
</gene>
<accession>A0AAV8SYI2</accession>
<dbReference type="InterPro" id="IPR001810">
    <property type="entry name" value="F-box_dom"/>
</dbReference>
<dbReference type="PROSITE" id="PS50181">
    <property type="entry name" value="FBOX"/>
    <property type="match status" value="1"/>
</dbReference>
<dbReference type="Pfam" id="PF08268">
    <property type="entry name" value="FBA_3"/>
    <property type="match status" value="1"/>
</dbReference>
<feature type="domain" description="F-box" evidence="1">
    <location>
        <begin position="1"/>
        <end position="46"/>
    </location>
</feature>
<proteinExistence type="predicted"/>
<dbReference type="Pfam" id="PF12937">
    <property type="entry name" value="F-box-like"/>
    <property type="match status" value="1"/>
</dbReference>
<dbReference type="NCBIfam" id="TIGR01640">
    <property type="entry name" value="F_box_assoc_1"/>
    <property type="match status" value="1"/>
</dbReference>
<protein>
    <recommendedName>
        <fullName evidence="1">F-box domain-containing protein</fullName>
    </recommendedName>
</protein>
<dbReference type="InterPro" id="IPR013187">
    <property type="entry name" value="F-box-assoc_dom_typ3"/>
</dbReference>
<dbReference type="SMART" id="SM00256">
    <property type="entry name" value="FBOX"/>
    <property type="match status" value="1"/>
</dbReference>
<name>A0AAV8SYI2_9ROSI</name>
<dbReference type="PANTHER" id="PTHR31672:SF13">
    <property type="entry name" value="F-BOX PROTEIN CPR30-LIKE"/>
    <property type="match status" value="1"/>
</dbReference>
<sequence>MSDYLPEEIVEQILVRLPPRAVVRCRATCKRLYYLINSPGFISKTLSYTLSTRKYSSSPGFLLSQYSVRGDLSYNYSLYFDPYTVDDYTHDIPSPFRNDKSSHYLLLDSVHGLVCVVQLGCYGYYTDHIYIWNPLIKRYIKTQKCSMKGSIRDMLVFGFGFDSIRNDYKVMVIARSVWKFKVQVYSLKQGIWSDMDGQWLDSNVVSFTDNPTQRFLNGVIHWLGTGQNDEKLIIGFDVFHDSFKAMKFPGDLYYSKLFQIGETLACVDHRFCLNGGSQKWTSSFDIWVMKDYGVDSSWTKMYCFEFQGIPLVLGIKEDGDLLMVNSYVANKRELLWYSPVNRVMKRTGVQAIFCSKHVWTYMESLTLMDKESGAISYKRHLWE</sequence>
<dbReference type="InterPro" id="IPR017451">
    <property type="entry name" value="F-box-assoc_interact_dom"/>
</dbReference>
<dbReference type="CDD" id="cd22157">
    <property type="entry name" value="F-box_AtFBW1-like"/>
    <property type="match status" value="1"/>
</dbReference>
<evidence type="ECO:0000313" key="2">
    <source>
        <dbReference type="EMBL" id="KAJ8759536.1"/>
    </source>
</evidence>
<dbReference type="InterPro" id="IPR036047">
    <property type="entry name" value="F-box-like_dom_sf"/>
</dbReference>